<feature type="transmembrane region" description="Helical" evidence="8">
    <location>
        <begin position="275"/>
        <end position="301"/>
    </location>
</feature>
<dbReference type="GO" id="GO:0022857">
    <property type="term" value="F:transmembrane transporter activity"/>
    <property type="evidence" value="ECO:0007669"/>
    <property type="project" value="InterPro"/>
</dbReference>
<comment type="subcellular location">
    <subcellularLocation>
        <location evidence="1">Cell membrane</location>
        <topology evidence="1">Multi-pass membrane protein</topology>
    </subcellularLocation>
</comment>
<feature type="transmembrane region" description="Helical" evidence="8">
    <location>
        <begin position="313"/>
        <end position="335"/>
    </location>
</feature>
<feature type="transmembrane region" description="Helical" evidence="8">
    <location>
        <begin position="184"/>
        <end position="206"/>
    </location>
</feature>
<evidence type="ECO:0000256" key="2">
    <source>
        <dbReference type="ARBA" id="ARBA00007935"/>
    </source>
</evidence>
<organism evidence="9 10">
    <name type="scientific">Parafrankia irregularis</name>
    <dbReference type="NCBI Taxonomy" id="795642"/>
    <lineage>
        <taxon>Bacteria</taxon>
        <taxon>Bacillati</taxon>
        <taxon>Actinomycetota</taxon>
        <taxon>Actinomycetes</taxon>
        <taxon>Frankiales</taxon>
        <taxon>Frankiaceae</taxon>
        <taxon>Parafrankia</taxon>
    </lineage>
</organism>
<evidence type="ECO:0000313" key="9">
    <source>
        <dbReference type="EMBL" id="CUU59428.1"/>
    </source>
</evidence>
<dbReference type="Proteomes" id="UP000198802">
    <property type="component" value="Unassembled WGS sequence"/>
</dbReference>
<dbReference type="PANTHER" id="PTHR30472">
    <property type="entry name" value="FERRIC ENTEROBACTIN TRANSPORT SYSTEM PERMEASE PROTEIN"/>
    <property type="match status" value="1"/>
</dbReference>
<feature type="transmembrane region" description="Helical" evidence="8">
    <location>
        <begin position="45"/>
        <end position="67"/>
    </location>
</feature>
<keyword evidence="4" id="KW-1003">Cell membrane</keyword>
<dbReference type="PANTHER" id="PTHR30472:SF24">
    <property type="entry name" value="FERRIC ENTEROBACTIN TRANSPORT SYSTEM PERMEASE PROTEIN FEPG"/>
    <property type="match status" value="1"/>
</dbReference>
<dbReference type="Gene3D" id="1.10.3470.10">
    <property type="entry name" value="ABC transporter involved in vitamin B12 uptake, BtuC"/>
    <property type="match status" value="1"/>
</dbReference>
<evidence type="ECO:0000256" key="3">
    <source>
        <dbReference type="ARBA" id="ARBA00022448"/>
    </source>
</evidence>
<evidence type="ECO:0000256" key="6">
    <source>
        <dbReference type="ARBA" id="ARBA00022989"/>
    </source>
</evidence>
<dbReference type="EMBL" id="FAOZ01000027">
    <property type="protein sequence ID" value="CUU59428.1"/>
    <property type="molecule type" value="Genomic_DNA"/>
</dbReference>
<evidence type="ECO:0000256" key="1">
    <source>
        <dbReference type="ARBA" id="ARBA00004651"/>
    </source>
</evidence>
<dbReference type="GO" id="GO:0033214">
    <property type="term" value="P:siderophore-iron import into cell"/>
    <property type="evidence" value="ECO:0007669"/>
    <property type="project" value="TreeGrafter"/>
</dbReference>
<keyword evidence="7 8" id="KW-0472">Membrane</keyword>
<keyword evidence="6 8" id="KW-1133">Transmembrane helix</keyword>
<feature type="transmembrane region" description="Helical" evidence="8">
    <location>
        <begin position="102"/>
        <end position="119"/>
    </location>
</feature>
<keyword evidence="10" id="KW-1185">Reference proteome</keyword>
<dbReference type="InterPro" id="IPR037294">
    <property type="entry name" value="ABC_BtuC-like"/>
</dbReference>
<reference evidence="10" key="1">
    <citation type="submission" date="2015-11" db="EMBL/GenBank/DDBJ databases">
        <authorList>
            <person name="Varghese N."/>
        </authorList>
    </citation>
    <scope>NUCLEOTIDE SEQUENCE [LARGE SCALE GENOMIC DNA]</scope>
    <source>
        <strain evidence="10">DSM 45899</strain>
    </source>
</reference>
<protein>
    <submittedName>
        <fullName evidence="9">Iron complex transport system permease protein</fullName>
    </submittedName>
</protein>
<dbReference type="RefSeq" id="WP_091283518.1">
    <property type="nucleotide sequence ID" value="NZ_FAOZ01000027.1"/>
</dbReference>
<dbReference type="InterPro" id="IPR000522">
    <property type="entry name" value="ABC_transptr_permease_BtuC"/>
</dbReference>
<keyword evidence="5 8" id="KW-0812">Transmembrane</keyword>
<dbReference type="GO" id="GO:0005886">
    <property type="term" value="C:plasma membrane"/>
    <property type="evidence" value="ECO:0007669"/>
    <property type="project" value="UniProtKB-SubCell"/>
</dbReference>
<dbReference type="CDD" id="cd06550">
    <property type="entry name" value="TM_ABC_iron-siderophores_like"/>
    <property type="match status" value="1"/>
</dbReference>
<dbReference type="AlphaFoldDB" id="A0A0S4QVS0"/>
<feature type="transmembrane region" description="Helical" evidence="8">
    <location>
        <begin position="342"/>
        <end position="362"/>
    </location>
</feature>
<evidence type="ECO:0000313" key="10">
    <source>
        <dbReference type="Proteomes" id="UP000198802"/>
    </source>
</evidence>
<dbReference type="Pfam" id="PF01032">
    <property type="entry name" value="FecCD"/>
    <property type="match status" value="1"/>
</dbReference>
<accession>A0A0S4QVS0</accession>
<name>A0A0S4QVS0_9ACTN</name>
<proteinExistence type="inferred from homology"/>
<evidence type="ECO:0000256" key="7">
    <source>
        <dbReference type="ARBA" id="ARBA00023136"/>
    </source>
</evidence>
<gene>
    <name evidence="9" type="ORF">Ga0074812_127105</name>
</gene>
<evidence type="ECO:0000256" key="5">
    <source>
        <dbReference type="ARBA" id="ARBA00022692"/>
    </source>
</evidence>
<keyword evidence="3" id="KW-0813">Transport</keyword>
<feature type="transmembrane region" description="Helical" evidence="8">
    <location>
        <begin position="131"/>
        <end position="151"/>
    </location>
</feature>
<feature type="transmembrane region" description="Helical" evidence="8">
    <location>
        <begin position="157"/>
        <end position="177"/>
    </location>
</feature>
<dbReference type="SUPFAM" id="SSF81345">
    <property type="entry name" value="ABC transporter involved in vitamin B12 uptake, BtuC"/>
    <property type="match status" value="1"/>
</dbReference>
<comment type="similarity">
    <text evidence="2">Belongs to the binding-protein-dependent transport system permease family. FecCD subfamily.</text>
</comment>
<evidence type="ECO:0000256" key="8">
    <source>
        <dbReference type="SAM" id="Phobius"/>
    </source>
</evidence>
<sequence length="369" mass="38043">MSSGITSRSGSTHLRPTGGAARGRLDFGRRVLVLRRGRIAVRLEWRSVIVCAVLAVAVACMAVLALMTGSYRLSPGQVVSALAGGETGLVHDIVVEWRAPRVAAALVFGAALGVSGAVFQSMLRNPLADPSIIGFSQGSYTGALIVILLVNGTYVQLIGGALLGGMATAIAVYVLAYRRGVQGFRLIIVGIGVSAMLGSLNTWLILRADLEQAMAAAAWGAGSLNGVSWDRVAIGAVCIAVLLLLAAMSSRPMRQMELGDDTAAAQGVRVSPARLGMVVVGVALTAVVTAASGPIAFISLIAPQIGRRLVRTAGITLAPAAFVGALLCLVADYLAQHVAPTPLPVGIITVILGGGYLGYLLFTEARRRL</sequence>
<evidence type="ECO:0000256" key="4">
    <source>
        <dbReference type="ARBA" id="ARBA00022475"/>
    </source>
</evidence>